<protein>
    <submittedName>
        <fullName evidence="6">Galectin-3-binding protein A-like</fullName>
    </submittedName>
</protein>
<keyword evidence="1 4" id="KW-0732">Signal</keyword>
<proteinExistence type="predicted"/>
<keyword evidence="7" id="KW-1185">Reference proteome</keyword>
<dbReference type="Pfam" id="PF07707">
    <property type="entry name" value="BACK"/>
    <property type="match status" value="1"/>
</dbReference>
<feature type="disulfide bond" evidence="3">
    <location>
        <begin position="77"/>
        <end position="138"/>
    </location>
</feature>
<dbReference type="Gene3D" id="3.30.710.10">
    <property type="entry name" value="Potassium Channel Kv1.1, Chain A"/>
    <property type="match status" value="1"/>
</dbReference>
<feature type="signal peptide" evidence="4">
    <location>
        <begin position="1"/>
        <end position="22"/>
    </location>
</feature>
<evidence type="ECO:0000259" key="5">
    <source>
        <dbReference type="PROSITE" id="PS50287"/>
    </source>
</evidence>
<evidence type="ECO:0000313" key="6">
    <source>
        <dbReference type="Ensembl" id="ENSGWIP00000036853.1"/>
    </source>
</evidence>
<dbReference type="Pfam" id="PF00530">
    <property type="entry name" value="SRCR"/>
    <property type="match status" value="1"/>
</dbReference>
<evidence type="ECO:0000256" key="1">
    <source>
        <dbReference type="ARBA" id="ARBA00022729"/>
    </source>
</evidence>
<dbReference type="PANTHER" id="PTHR24410">
    <property type="entry name" value="HL07962P-RELATED"/>
    <property type="match status" value="1"/>
</dbReference>
<dbReference type="InterPro" id="IPR011333">
    <property type="entry name" value="SKP1/BTB/POZ_sf"/>
</dbReference>
<feature type="domain" description="SRCR" evidence="5">
    <location>
        <begin position="39"/>
        <end position="139"/>
    </location>
</feature>
<dbReference type="OrthoDB" id="25028at2759"/>
<dbReference type="InterPro" id="IPR036772">
    <property type="entry name" value="SRCR-like_dom_sf"/>
</dbReference>
<name>A0A8C5N8J2_GOUWI</name>
<dbReference type="AlphaFoldDB" id="A0A8C5N8J2"/>
<dbReference type="SUPFAM" id="SSF56487">
    <property type="entry name" value="SRCR-like"/>
    <property type="match status" value="1"/>
</dbReference>
<dbReference type="Gene3D" id="3.10.250.10">
    <property type="entry name" value="SRCR-like domain"/>
    <property type="match status" value="1"/>
</dbReference>
<evidence type="ECO:0000313" key="7">
    <source>
        <dbReference type="Proteomes" id="UP000694680"/>
    </source>
</evidence>
<dbReference type="SMART" id="SM00202">
    <property type="entry name" value="SR"/>
    <property type="match status" value="1"/>
</dbReference>
<evidence type="ECO:0000256" key="4">
    <source>
        <dbReference type="SAM" id="SignalP"/>
    </source>
</evidence>
<dbReference type="SMART" id="SM00875">
    <property type="entry name" value="BACK"/>
    <property type="match status" value="1"/>
</dbReference>
<evidence type="ECO:0000256" key="2">
    <source>
        <dbReference type="ARBA" id="ARBA00023157"/>
    </source>
</evidence>
<dbReference type="InterPro" id="IPR011705">
    <property type="entry name" value="BACK"/>
</dbReference>
<sequence>MLQHQILHTVRLLLLLSVSSWAINFDIIKGDVGLQEGNVRLVGTGVSSAGRVEVYHDGKWGTVCDDNWDMTEAQVVCRQLKFPGARSVAVGKDYGPVSGPIWLDEIHCNGTEDYLVRCNFKRWGETDCTHKEDVGIVCEPMDTNKSFGDSLHPLDHTIGLSDNLGQIFDKGEGCDFYILVQSPTQNQQNISEKRIFTEICAHKIILSQFPSFDSTQENTNVTVDISVPCQPYFNSFIRYIYTRKIDVNFSSALCLHWMAAKFGVMQLMTDVGRLFSKILSEDTSFHTQVQMYSYALETGDVALEEECLQYLAWNFQNLTTSPAWTSLSVELLKSLIIRSDLVVPDEYFVLQSVESFITEQVKSITLETQAELLTYVRFPMIQAEKLYENVSSSPLYNSHKNLYNEGIMQALEFNVFFLTTLTKNSKFNKENADFHPRIYTADPWSTAIDSQSIKRHTTRIQNLRVYDGRYNPHIQYNQHFPSKVLSTPVHSSLMFKDKTVNWNADVLQSQTECSNKRVRCDTVPVARLASQNNNPSNSHTGKILYRNRLVVMCEGLYICQVLGFKSELIPVAMNGTQVVGCPCPGEHYVYKFVVRPVYE</sequence>
<keyword evidence="2 3" id="KW-1015">Disulfide bond</keyword>
<reference evidence="6" key="1">
    <citation type="submission" date="2020-06" db="EMBL/GenBank/DDBJ databases">
        <authorList>
            <consortium name="Wellcome Sanger Institute Data Sharing"/>
        </authorList>
    </citation>
    <scope>NUCLEOTIDE SEQUENCE [LARGE SCALE GENOMIC DNA]</scope>
</reference>
<dbReference type="InterPro" id="IPR001190">
    <property type="entry name" value="SRCR"/>
</dbReference>
<feature type="chain" id="PRO_5034153939" evidence="4">
    <location>
        <begin position="23"/>
        <end position="599"/>
    </location>
</feature>
<dbReference type="PANTHER" id="PTHR24410:SF16">
    <property type="entry name" value="GALECTIN-3-BINDING PROTEIN"/>
    <property type="match status" value="1"/>
</dbReference>
<reference evidence="6" key="2">
    <citation type="submission" date="2025-08" db="UniProtKB">
        <authorList>
            <consortium name="Ensembl"/>
        </authorList>
    </citation>
    <scope>IDENTIFICATION</scope>
</reference>
<organism evidence="6 7">
    <name type="scientific">Gouania willdenowi</name>
    <name type="common">Blunt-snouted clingfish</name>
    <name type="synonym">Lepadogaster willdenowi</name>
    <dbReference type="NCBI Taxonomy" id="441366"/>
    <lineage>
        <taxon>Eukaryota</taxon>
        <taxon>Metazoa</taxon>
        <taxon>Chordata</taxon>
        <taxon>Craniata</taxon>
        <taxon>Vertebrata</taxon>
        <taxon>Euteleostomi</taxon>
        <taxon>Actinopterygii</taxon>
        <taxon>Neopterygii</taxon>
        <taxon>Teleostei</taxon>
        <taxon>Neoteleostei</taxon>
        <taxon>Acanthomorphata</taxon>
        <taxon>Ovalentaria</taxon>
        <taxon>Blenniimorphae</taxon>
        <taxon>Blenniiformes</taxon>
        <taxon>Gobiesocoidei</taxon>
        <taxon>Gobiesocidae</taxon>
        <taxon>Gobiesocinae</taxon>
        <taxon>Gouania</taxon>
    </lineage>
</organism>
<dbReference type="PROSITE" id="PS50287">
    <property type="entry name" value="SRCR_2"/>
    <property type="match status" value="1"/>
</dbReference>
<dbReference type="FunFam" id="3.10.250.10:FF:000001">
    <property type="entry name" value="Lysyl oxidase 4 isoform X1"/>
    <property type="match status" value="1"/>
</dbReference>
<reference evidence="6" key="3">
    <citation type="submission" date="2025-09" db="UniProtKB">
        <authorList>
            <consortium name="Ensembl"/>
        </authorList>
    </citation>
    <scope>IDENTIFICATION</scope>
</reference>
<accession>A0A8C5N8J2</accession>
<evidence type="ECO:0000256" key="3">
    <source>
        <dbReference type="PROSITE-ProRule" id="PRU00196"/>
    </source>
</evidence>
<feature type="disulfide bond" evidence="3">
    <location>
        <begin position="64"/>
        <end position="128"/>
    </location>
</feature>
<dbReference type="Gene3D" id="1.25.40.420">
    <property type="match status" value="1"/>
</dbReference>
<dbReference type="InterPro" id="IPR051481">
    <property type="entry name" value="BTB-POZ/Galectin-3-binding"/>
</dbReference>
<dbReference type="Ensembl" id="ENSGWIT00000040146.1">
    <property type="protein sequence ID" value="ENSGWIP00000036853.1"/>
    <property type="gene ID" value="ENSGWIG00000018951.1"/>
</dbReference>
<feature type="disulfide bond" evidence="3">
    <location>
        <begin position="108"/>
        <end position="118"/>
    </location>
</feature>
<dbReference type="PRINTS" id="PR00258">
    <property type="entry name" value="SPERACTRCPTR"/>
</dbReference>
<gene>
    <name evidence="6" type="primary">LOC114468436</name>
</gene>
<dbReference type="Proteomes" id="UP000694680">
    <property type="component" value="Chromosome 8"/>
</dbReference>
<dbReference type="GO" id="GO:0016020">
    <property type="term" value="C:membrane"/>
    <property type="evidence" value="ECO:0007669"/>
    <property type="project" value="InterPro"/>
</dbReference>
<dbReference type="SUPFAM" id="SSF54695">
    <property type="entry name" value="POZ domain"/>
    <property type="match status" value="1"/>
</dbReference>